<reference evidence="7 8" key="1">
    <citation type="submission" date="2018-04" db="EMBL/GenBank/DDBJ databases">
        <title>Cupriavidus necator CR12 genome sequencing and assembly.</title>
        <authorList>
            <person name="Ben Fekih I."/>
            <person name="Mazhar H.S."/>
            <person name="Bello S.K."/>
            <person name="Rensing C."/>
        </authorList>
    </citation>
    <scope>NUCLEOTIDE SEQUENCE [LARGE SCALE GENOMIC DNA]</scope>
    <source>
        <strain evidence="7 8">CR12</strain>
    </source>
</reference>
<evidence type="ECO:0000256" key="5">
    <source>
        <dbReference type="ARBA" id="ARBA00023004"/>
    </source>
</evidence>
<evidence type="ECO:0000313" key="7">
    <source>
        <dbReference type="EMBL" id="RCJ07418.1"/>
    </source>
</evidence>
<dbReference type="InterPro" id="IPR051323">
    <property type="entry name" value="AtsK-like"/>
</dbReference>
<dbReference type="InterPro" id="IPR003819">
    <property type="entry name" value="TauD/TfdA-like"/>
</dbReference>
<accession>A0A367PHS1</accession>
<dbReference type="GO" id="GO:0005737">
    <property type="term" value="C:cytoplasm"/>
    <property type="evidence" value="ECO:0007669"/>
    <property type="project" value="TreeGrafter"/>
</dbReference>
<organism evidence="7 8">
    <name type="scientific">Cupriavidus necator</name>
    <name type="common">Alcaligenes eutrophus</name>
    <name type="synonym">Ralstonia eutropha</name>
    <dbReference type="NCBI Taxonomy" id="106590"/>
    <lineage>
        <taxon>Bacteria</taxon>
        <taxon>Pseudomonadati</taxon>
        <taxon>Pseudomonadota</taxon>
        <taxon>Betaproteobacteria</taxon>
        <taxon>Burkholderiales</taxon>
        <taxon>Burkholderiaceae</taxon>
        <taxon>Cupriavidus</taxon>
    </lineage>
</organism>
<dbReference type="Proteomes" id="UP000253501">
    <property type="component" value="Unassembled WGS sequence"/>
</dbReference>
<dbReference type="InterPro" id="IPR042098">
    <property type="entry name" value="TauD-like_sf"/>
</dbReference>
<evidence type="ECO:0000256" key="1">
    <source>
        <dbReference type="ARBA" id="ARBA00005896"/>
    </source>
</evidence>
<dbReference type="PANTHER" id="PTHR30468">
    <property type="entry name" value="ALPHA-KETOGLUTARATE-DEPENDENT SULFONATE DIOXYGENASE"/>
    <property type="match status" value="1"/>
</dbReference>
<dbReference type="EMBL" id="QDHA01000037">
    <property type="protein sequence ID" value="RCJ07418.1"/>
    <property type="molecule type" value="Genomic_DNA"/>
</dbReference>
<evidence type="ECO:0000259" key="6">
    <source>
        <dbReference type="Pfam" id="PF02668"/>
    </source>
</evidence>
<feature type="domain" description="TauD/TfdA-like" evidence="6">
    <location>
        <begin position="29"/>
        <end position="294"/>
    </location>
</feature>
<dbReference type="GO" id="GO:0000908">
    <property type="term" value="F:taurine dioxygenase activity"/>
    <property type="evidence" value="ECO:0007669"/>
    <property type="project" value="TreeGrafter"/>
</dbReference>
<proteinExistence type="inferred from homology"/>
<comment type="similarity">
    <text evidence="1">Belongs to the TfdA dioxygenase family.</text>
</comment>
<dbReference type="Gene3D" id="3.60.130.10">
    <property type="entry name" value="Clavaminate synthase-like"/>
    <property type="match status" value="1"/>
</dbReference>
<dbReference type="SUPFAM" id="SSF51197">
    <property type="entry name" value="Clavaminate synthase-like"/>
    <property type="match status" value="1"/>
</dbReference>
<dbReference type="GO" id="GO:0006790">
    <property type="term" value="P:sulfur compound metabolic process"/>
    <property type="evidence" value="ECO:0007669"/>
    <property type="project" value="TreeGrafter"/>
</dbReference>
<keyword evidence="3 7" id="KW-0223">Dioxygenase</keyword>
<keyword evidence="4" id="KW-0560">Oxidoreductase</keyword>
<evidence type="ECO:0000256" key="2">
    <source>
        <dbReference type="ARBA" id="ARBA00022723"/>
    </source>
</evidence>
<name>A0A367PHS1_CUPNE</name>
<evidence type="ECO:0000256" key="4">
    <source>
        <dbReference type="ARBA" id="ARBA00023002"/>
    </source>
</evidence>
<gene>
    <name evidence="7" type="ORF">DDK22_15655</name>
</gene>
<keyword evidence="5" id="KW-0408">Iron</keyword>
<protein>
    <submittedName>
        <fullName evidence="7">Taurine dioxygenase</fullName>
    </submittedName>
</protein>
<evidence type="ECO:0000256" key="3">
    <source>
        <dbReference type="ARBA" id="ARBA00022964"/>
    </source>
</evidence>
<dbReference type="PANTHER" id="PTHR30468:SF1">
    <property type="entry name" value="ALPHA-KETOGLUTARATE-DEPENDENT SULFONATE DIOXYGENASE"/>
    <property type="match status" value="1"/>
</dbReference>
<dbReference type="Pfam" id="PF02668">
    <property type="entry name" value="TauD"/>
    <property type="match status" value="1"/>
</dbReference>
<dbReference type="GO" id="GO:0046872">
    <property type="term" value="F:metal ion binding"/>
    <property type="evidence" value="ECO:0007669"/>
    <property type="project" value="UniProtKB-KW"/>
</dbReference>
<comment type="caution">
    <text evidence="7">The sequence shown here is derived from an EMBL/GenBank/DDBJ whole genome shotgun (WGS) entry which is preliminary data.</text>
</comment>
<keyword evidence="2" id="KW-0479">Metal-binding</keyword>
<dbReference type="AlphaFoldDB" id="A0A367PHS1"/>
<sequence length="301" mass="34080">MSLVNATEIPMAAPAVVRPCALQSSFTVSRISPALGAEIGNIDLTAQVDDDTIAALRSALVEHKVLVFRDQDITPAQHVALARRFGELEVHPTFPHDAEFPELVLLGGDDKRPAMENGYHSDVSWREIPSMASMLRCVQCPEIGGDTVWVNMALAYERLPEPRKRQIDGLLAVHDIAPAFGDRMTPEQRREFSPATHPVVRTHPESGEKILYVNGGFVTHFINFKTRNPVRGAFESHSEKQDLLDYLLRQPAILEYQMRLRWRPNTIAFWDNRSTQHYAIQDYFPAVRRMMRATIIGDRPF</sequence>
<evidence type="ECO:0000313" key="8">
    <source>
        <dbReference type="Proteomes" id="UP000253501"/>
    </source>
</evidence>